<dbReference type="RefSeq" id="WP_015853103.1">
    <property type="nucleotide sequence ID" value="NC_012881.1"/>
</dbReference>
<dbReference type="Pfam" id="PF00329">
    <property type="entry name" value="Complex1_30kDa"/>
    <property type="match status" value="1"/>
</dbReference>
<proteinExistence type="predicted"/>
<evidence type="ECO:0000259" key="1">
    <source>
        <dbReference type="Pfam" id="PF00329"/>
    </source>
</evidence>
<dbReference type="Proteomes" id="UP000002601">
    <property type="component" value="Chromosome"/>
</dbReference>
<dbReference type="Gene3D" id="3.30.460.80">
    <property type="entry name" value="NADH:ubiquinone oxidoreductase, 30kDa subunit"/>
    <property type="match status" value="1"/>
</dbReference>
<protein>
    <recommendedName>
        <fullName evidence="1">NADH:ubiquinone oxidoreductase 30kDa subunit domain-containing protein</fullName>
    </recommendedName>
</protein>
<dbReference type="EMBL" id="CP001649">
    <property type="protein sequence ID" value="ACS81287.1"/>
    <property type="molecule type" value="Genomic_DNA"/>
</dbReference>
<organism evidence="2 3">
    <name type="scientific">Maridesulfovibrio salexigens (strain ATCC 14822 / DSM 2638 / NCIMB 8403 / VKM B-1763)</name>
    <name type="common">Desulfovibrio salexigens</name>
    <dbReference type="NCBI Taxonomy" id="526222"/>
    <lineage>
        <taxon>Bacteria</taxon>
        <taxon>Pseudomonadati</taxon>
        <taxon>Thermodesulfobacteriota</taxon>
        <taxon>Desulfovibrionia</taxon>
        <taxon>Desulfovibrionales</taxon>
        <taxon>Desulfovibrionaceae</taxon>
        <taxon>Maridesulfovibrio</taxon>
    </lineage>
</organism>
<dbReference type="AlphaFoldDB" id="C6C286"/>
<dbReference type="SUPFAM" id="SSF143243">
    <property type="entry name" value="Nqo5-like"/>
    <property type="match status" value="1"/>
</dbReference>
<gene>
    <name evidence="2" type="ordered locus">Desal_3236</name>
</gene>
<reference evidence="2 3" key="1">
    <citation type="submission" date="2009-06" db="EMBL/GenBank/DDBJ databases">
        <title>Complete sequence of Desulfovibrio salexigens DSM 2638.</title>
        <authorList>
            <consortium name="US DOE Joint Genome Institute"/>
            <person name="Lucas S."/>
            <person name="Copeland A."/>
            <person name="Lapidus A."/>
            <person name="Glavina del Rio T."/>
            <person name="Tice H."/>
            <person name="Bruce D."/>
            <person name="Goodwin L."/>
            <person name="Pitluck S."/>
            <person name="Munk A.C."/>
            <person name="Brettin T."/>
            <person name="Detter J.C."/>
            <person name="Han C."/>
            <person name="Tapia R."/>
            <person name="Larimer F."/>
            <person name="Land M."/>
            <person name="Hauser L."/>
            <person name="Kyrpides N."/>
            <person name="Anderson I."/>
            <person name="Wall J.D."/>
            <person name="Arkin A.P."/>
            <person name="Dehal P."/>
            <person name="Chivian D."/>
            <person name="Giles B."/>
            <person name="Hazen T.C."/>
        </authorList>
    </citation>
    <scope>NUCLEOTIDE SEQUENCE [LARGE SCALE GENOMIC DNA]</scope>
    <source>
        <strain evidence="3">ATCC 14822 / DSM 2638 / NCIMB 8403 / VKM B-1763</strain>
    </source>
</reference>
<evidence type="ECO:0000313" key="3">
    <source>
        <dbReference type="Proteomes" id="UP000002601"/>
    </source>
</evidence>
<keyword evidence="3" id="KW-1185">Reference proteome</keyword>
<dbReference type="KEGG" id="dsa:Desal_3236"/>
<sequence length="123" mass="13881">MIENQIDVTLESLVGEVSKMKSDGQRMVTFSCTTIGDGQADIIYHFDKNEVLTNLRLTVDMDKPVPSISGVYFAALLIENEIQDQFDIKFDGLVLDFGRKLYLDDEVTIIPMCNNTKAMKPKK</sequence>
<dbReference type="InterPro" id="IPR012179">
    <property type="entry name" value="NiFe-hyd_3_EchD"/>
</dbReference>
<dbReference type="PIRSF" id="PIRSF036585">
    <property type="entry name" value="EchD"/>
    <property type="match status" value="1"/>
</dbReference>
<dbReference type="STRING" id="526222.Desal_3236"/>
<dbReference type="GO" id="GO:0008137">
    <property type="term" value="F:NADH dehydrogenase (ubiquinone) activity"/>
    <property type="evidence" value="ECO:0007669"/>
    <property type="project" value="InterPro"/>
</dbReference>
<dbReference type="InterPro" id="IPR001268">
    <property type="entry name" value="NADH_UbQ_OxRdtase_30kDa_su"/>
</dbReference>
<feature type="domain" description="NADH:ubiquinone oxidoreductase 30kDa subunit" evidence="1">
    <location>
        <begin position="8"/>
        <end position="116"/>
    </location>
</feature>
<evidence type="ECO:0000313" key="2">
    <source>
        <dbReference type="EMBL" id="ACS81287.1"/>
    </source>
</evidence>
<name>C6C286_MARSD</name>
<accession>C6C286</accession>
<dbReference type="InterPro" id="IPR037232">
    <property type="entry name" value="NADH_quin_OxRdtase_su_C/D-like"/>
</dbReference>
<dbReference type="HOGENOM" id="CLU_145298_1_0_7"/>
<dbReference type="eggNOG" id="COG0852">
    <property type="taxonomic scope" value="Bacteria"/>
</dbReference>
<dbReference type="OrthoDB" id="3178054at2"/>